<organism evidence="2 3">
    <name type="scientific">Sulfuriferula nivalis</name>
    <dbReference type="NCBI Taxonomy" id="2675298"/>
    <lineage>
        <taxon>Bacteria</taxon>
        <taxon>Pseudomonadati</taxon>
        <taxon>Pseudomonadota</taxon>
        <taxon>Betaproteobacteria</taxon>
        <taxon>Nitrosomonadales</taxon>
        <taxon>Sulfuricellaceae</taxon>
        <taxon>Sulfuriferula</taxon>
    </lineage>
</organism>
<keyword evidence="1" id="KW-1133">Transmembrane helix</keyword>
<dbReference type="KEGG" id="sniv:SFSGTM_12510"/>
<dbReference type="AlphaFoldDB" id="A0A809S8H9"/>
<reference evidence="3" key="1">
    <citation type="submission" date="2019-11" db="EMBL/GenBank/DDBJ databases">
        <title>Isolation and characterization of a novel species in the genus Sulfuriferula.</title>
        <authorList>
            <person name="Mochizuki J."/>
            <person name="Kojima H."/>
            <person name="Fukui M."/>
        </authorList>
    </citation>
    <scope>NUCLEOTIDE SEQUENCE [LARGE SCALE GENOMIC DNA]</scope>
    <source>
        <strain evidence="3">SGTM</strain>
    </source>
</reference>
<feature type="transmembrane region" description="Helical" evidence="1">
    <location>
        <begin position="143"/>
        <end position="175"/>
    </location>
</feature>
<dbReference type="RefSeq" id="WP_162084462.1">
    <property type="nucleotide sequence ID" value="NZ_AP021881.1"/>
</dbReference>
<evidence type="ECO:0000313" key="2">
    <source>
        <dbReference type="EMBL" id="BBP00543.1"/>
    </source>
</evidence>
<dbReference type="Proteomes" id="UP000463939">
    <property type="component" value="Chromosome"/>
</dbReference>
<keyword evidence="1" id="KW-0472">Membrane</keyword>
<gene>
    <name evidence="2" type="ORF">SFSGTM_12510</name>
</gene>
<name>A0A809S8H9_9PROT</name>
<accession>A0A809S8H9</accession>
<proteinExistence type="predicted"/>
<keyword evidence="1" id="KW-0812">Transmembrane</keyword>
<evidence type="ECO:0000256" key="1">
    <source>
        <dbReference type="SAM" id="Phobius"/>
    </source>
</evidence>
<dbReference type="EMBL" id="AP021881">
    <property type="protein sequence ID" value="BBP00543.1"/>
    <property type="molecule type" value="Genomic_DNA"/>
</dbReference>
<protein>
    <submittedName>
        <fullName evidence="2">Uncharacterized protein</fullName>
    </submittedName>
</protein>
<feature type="transmembrane region" description="Helical" evidence="1">
    <location>
        <begin position="111"/>
        <end position="131"/>
    </location>
</feature>
<feature type="transmembrane region" description="Helical" evidence="1">
    <location>
        <begin position="53"/>
        <end position="81"/>
    </location>
</feature>
<evidence type="ECO:0000313" key="3">
    <source>
        <dbReference type="Proteomes" id="UP000463939"/>
    </source>
</evidence>
<keyword evidence="3" id="KW-1185">Reference proteome</keyword>
<sequence length="189" mass="20548">MGGIALVCVIALAIAGKYTPESALRIAKLLIPYLELVRYLGIPLRPGLADGPIAADICYAMTGIGVWFSCLAGTVNLLAFIKSYHFLSDLTFNARHAEERLGYSLYSRAGLVARFSVLFFIVASYGFFWLGFSGAVTFHPGDIGALVVLVTTSFMGYSLPVFVAGQISLLAFDAVQLKKLLIRWRAKDQ</sequence>